<name>A0ABU6CR52_9ACTN</name>
<accession>A0ABU6CR52</accession>
<sequence length="254" mass="26276">MRPVVVGVDGSLRCEEGVRWAVGEARVRGVPLRRVHVAPSLEMQLPPRVRAQLGGELNLSTNAGVLLVGRVAPTLLAIGATAELVVLGLRGVGGHAGLRLGSVAQAVVASCARPVALVPLRPQAKTLQHRPNKVTLAVDAHNVADAAVDFAFDAAQCRKAAVRALYLGTGSEGPGWERAAGGLLTEALQPWREKYPATRVRAAACRAAAPVEALARASAGSQMLVVGRHHSGALSPMVQALLCVGQCPVVVVPA</sequence>
<keyword evidence="4" id="KW-1185">Reference proteome</keyword>
<evidence type="ECO:0000256" key="1">
    <source>
        <dbReference type="ARBA" id="ARBA00008791"/>
    </source>
</evidence>
<dbReference type="InterPro" id="IPR006016">
    <property type="entry name" value="UspA"/>
</dbReference>
<dbReference type="Proteomes" id="UP001352223">
    <property type="component" value="Unassembled WGS sequence"/>
</dbReference>
<dbReference type="Gene3D" id="3.40.50.620">
    <property type="entry name" value="HUPs"/>
    <property type="match status" value="3"/>
</dbReference>
<comment type="similarity">
    <text evidence="1">Belongs to the universal stress protein A family.</text>
</comment>
<gene>
    <name evidence="3" type="ORF">OKJ48_44000</name>
</gene>
<evidence type="ECO:0000313" key="4">
    <source>
        <dbReference type="Proteomes" id="UP001352223"/>
    </source>
</evidence>
<reference evidence="3 4" key="1">
    <citation type="submission" date="2022-10" db="EMBL/GenBank/DDBJ databases">
        <authorList>
            <person name="Xie J."/>
            <person name="Shen N."/>
        </authorList>
    </citation>
    <scope>NUCLEOTIDE SEQUENCE [LARGE SCALE GENOMIC DNA]</scope>
    <source>
        <strain evidence="3 4">DSM 41681</strain>
    </source>
</reference>
<proteinExistence type="inferred from homology"/>
<comment type="caution">
    <text evidence="3">The sequence shown here is derived from an EMBL/GenBank/DDBJ whole genome shotgun (WGS) entry which is preliminary data.</text>
</comment>
<organism evidence="3 4">
    <name type="scientific">Streptomyces kunmingensis</name>
    <dbReference type="NCBI Taxonomy" id="68225"/>
    <lineage>
        <taxon>Bacteria</taxon>
        <taxon>Bacillati</taxon>
        <taxon>Actinomycetota</taxon>
        <taxon>Actinomycetes</taxon>
        <taxon>Kitasatosporales</taxon>
        <taxon>Streptomycetaceae</taxon>
        <taxon>Streptomyces</taxon>
    </lineage>
</organism>
<dbReference type="Pfam" id="PF00582">
    <property type="entry name" value="Usp"/>
    <property type="match status" value="2"/>
</dbReference>
<dbReference type="InterPro" id="IPR014729">
    <property type="entry name" value="Rossmann-like_a/b/a_fold"/>
</dbReference>
<dbReference type="InterPro" id="IPR006015">
    <property type="entry name" value="Universal_stress_UspA"/>
</dbReference>
<dbReference type="EMBL" id="JAOZYB010000377">
    <property type="protein sequence ID" value="MEB3967152.1"/>
    <property type="molecule type" value="Genomic_DNA"/>
</dbReference>
<dbReference type="RefSeq" id="WP_324777168.1">
    <property type="nucleotide sequence ID" value="NZ_JAOZYB010000377.1"/>
</dbReference>
<evidence type="ECO:0000259" key="2">
    <source>
        <dbReference type="Pfam" id="PF00582"/>
    </source>
</evidence>
<protein>
    <submittedName>
        <fullName evidence="3">Universal stress protein</fullName>
    </submittedName>
</protein>
<feature type="domain" description="UspA" evidence="2">
    <location>
        <begin position="77"/>
        <end position="119"/>
    </location>
</feature>
<dbReference type="PRINTS" id="PR01438">
    <property type="entry name" value="UNVRSLSTRESS"/>
</dbReference>
<dbReference type="SUPFAM" id="SSF52402">
    <property type="entry name" value="Adenine nucleotide alpha hydrolases-like"/>
    <property type="match status" value="2"/>
</dbReference>
<evidence type="ECO:0000313" key="3">
    <source>
        <dbReference type="EMBL" id="MEB3967152.1"/>
    </source>
</evidence>
<feature type="domain" description="UspA" evidence="2">
    <location>
        <begin position="1"/>
        <end position="49"/>
    </location>
</feature>